<keyword evidence="1" id="KW-1133">Transmembrane helix</keyword>
<reference evidence="2 3" key="1">
    <citation type="submission" date="2023-03" db="EMBL/GenBank/DDBJ databases">
        <title>Strain FZY0004 represents a novel species in the genus Thalassospira isolated from seawater.</title>
        <authorList>
            <person name="Fu Z.-Y."/>
        </authorList>
    </citation>
    <scope>NUCLEOTIDE SEQUENCE [LARGE SCALE GENOMIC DNA]</scope>
    <source>
        <strain evidence="2 3">FZY0004</strain>
    </source>
</reference>
<evidence type="ECO:0000256" key="1">
    <source>
        <dbReference type="SAM" id="Phobius"/>
    </source>
</evidence>
<protein>
    <recommendedName>
        <fullName evidence="4">O-antigen polymerase</fullName>
    </recommendedName>
</protein>
<dbReference type="Proteomes" id="UP001529180">
    <property type="component" value="Unassembled WGS sequence"/>
</dbReference>
<feature type="transmembrane region" description="Helical" evidence="1">
    <location>
        <begin position="101"/>
        <end position="127"/>
    </location>
</feature>
<keyword evidence="1" id="KW-0472">Membrane</keyword>
<gene>
    <name evidence="2" type="ORF">P7680_14010</name>
</gene>
<sequence length="157" mass="17823">MIDDNSGVRAVMWRDVWRLLSDSNGLGVGFGTEYITNQFYALTTANWGLENYHEDFLYIGTHSTIYDMSLRLGIPGLFLFLVWLLPIVFSRRNIPTGSEHSMFWTAGCIFIIMNTVNVGIYSINFLFSSAITLGFMQALRDRAALNYGSHYAHSRTS</sequence>
<name>A0ABT6GDG0_9PROT</name>
<keyword evidence="1" id="KW-0812">Transmembrane</keyword>
<accession>A0ABT6GDG0</accession>
<organism evidence="2 3">
    <name type="scientific">Thalassospira aquimaris</name>
    <dbReference type="NCBI Taxonomy" id="3037796"/>
    <lineage>
        <taxon>Bacteria</taxon>
        <taxon>Pseudomonadati</taxon>
        <taxon>Pseudomonadota</taxon>
        <taxon>Alphaproteobacteria</taxon>
        <taxon>Rhodospirillales</taxon>
        <taxon>Thalassospiraceae</taxon>
        <taxon>Thalassospira</taxon>
    </lineage>
</organism>
<feature type="transmembrane region" description="Helical" evidence="1">
    <location>
        <begin position="72"/>
        <end position="89"/>
    </location>
</feature>
<evidence type="ECO:0000313" key="3">
    <source>
        <dbReference type="Proteomes" id="UP001529180"/>
    </source>
</evidence>
<keyword evidence="3" id="KW-1185">Reference proteome</keyword>
<dbReference type="RefSeq" id="WP_147250799.1">
    <property type="nucleotide sequence ID" value="NZ_JARSBO010000007.1"/>
</dbReference>
<comment type="caution">
    <text evidence="2">The sequence shown here is derived from an EMBL/GenBank/DDBJ whole genome shotgun (WGS) entry which is preliminary data.</text>
</comment>
<proteinExistence type="predicted"/>
<evidence type="ECO:0008006" key="4">
    <source>
        <dbReference type="Google" id="ProtNLM"/>
    </source>
</evidence>
<evidence type="ECO:0000313" key="2">
    <source>
        <dbReference type="EMBL" id="MDG4720116.1"/>
    </source>
</evidence>
<dbReference type="EMBL" id="JARSBO010000007">
    <property type="protein sequence ID" value="MDG4720116.1"/>
    <property type="molecule type" value="Genomic_DNA"/>
</dbReference>